<dbReference type="Gene3D" id="3.30.1330.70">
    <property type="entry name" value="Holliday junction resolvase RusA"/>
    <property type="match status" value="1"/>
</dbReference>
<protein>
    <submittedName>
        <fullName evidence="1">Uncharacterized protein</fullName>
    </submittedName>
</protein>
<dbReference type="GO" id="GO:0006281">
    <property type="term" value="P:DNA repair"/>
    <property type="evidence" value="ECO:0007669"/>
    <property type="project" value="InterPro"/>
</dbReference>
<dbReference type="GO" id="GO:0006310">
    <property type="term" value="P:DNA recombination"/>
    <property type="evidence" value="ECO:0007669"/>
    <property type="project" value="InterPro"/>
</dbReference>
<organism evidence="1">
    <name type="scientific">viral metagenome</name>
    <dbReference type="NCBI Taxonomy" id="1070528"/>
    <lineage>
        <taxon>unclassified sequences</taxon>
        <taxon>metagenomes</taxon>
        <taxon>organismal metagenomes</taxon>
    </lineage>
</organism>
<reference evidence="1" key="1">
    <citation type="submission" date="2020-03" db="EMBL/GenBank/DDBJ databases">
        <title>The deep terrestrial virosphere.</title>
        <authorList>
            <person name="Holmfeldt K."/>
            <person name="Nilsson E."/>
            <person name="Simone D."/>
            <person name="Lopez-Fernandez M."/>
            <person name="Wu X."/>
            <person name="de Brujin I."/>
            <person name="Lundin D."/>
            <person name="Andersson A."/>
            <person name="Bertilsson S."/>
            <person name="Dopson M."/>
        </authorList>
    </citation>
    <scope>NUCLEOTIDE SEQUENCE</scope>
    <source>
        <strain evidence="1">MM415A08192</strain>
    </source>
</reference>
<gene>
    <name evidence="1" type="ORF">MM415A08192_0007</name>
</gene>
<dbReference type="AlphaFoldDB" id="A0A6M3JGE5"/>
<dbReference type="SUPFAM" id="SSF103084">
    <property type="entry name" value="Holliday junction resolvase RusA"/>
    <property type="match status" value="1"/>
</dbReference>
<accession>A0A6M3JGE5</accession>
<sequence>MRIEIPGLPPVECSPNARVHWRDKALKAREYKEVVTMVGNLERHREHWAAPEKATVHVTFVLPDNRRRDRDNLIARAKPLIDALGPFKSVTNRKGEVVSAYGCDILKDDDPKHADITYELVYEKGKSMTIVEVSSAGD</sequence>
<dbReference type="InterPro" id="IPR036614">
    <property type="entry name" value="RusA-like_sf"/>
</dbReference>
<dbReference type="GO" id="GO:0000287">
    <property type="term" value="F:magnesium ion binding"/>
    <property type="evidence" value="ECO:0007669"/>
    <property type="project" value="InterPro"/>
</dbReference>
<proteinExistence type="predicted"/>
<name>A0A6M3JGE5_9ZZZZ</name>
<dbReference type="EMBL" id="MT141589">
    <property type="protein sequence ID" value="QJA68132.1"/>
    <property type="molecule type" value="Genomic_DNA"/>
</dbReference>
<evidence type="ECO:0000313" key="1">
    <source>
        <dbReference type="EMBL" id="QJA68132.1"/>
    </source>
</evidence>